<comment type="similarity">
    <text evidence="1">Belongs to the aldehyde dehydrogenase family.</text>
</comment>
<dbReference type="InterPro" id="IPR044148">
    <property type="entry name" value="ALDH_GabD1-like"/>
</dbReference>
<dbReference type="PANTHER" id="PTHR43217">
    <property type="entry name" value="SUCCINATE SEMIALDEHYDE DEHYDROGENASE [NAD(P)+] SAD"/>
    <property type="match status" value="1"/>
</dbReference>
<comment type="caution">
    <text evidence="5">The sequence shown here is derived from an EMBL/GenBank/DDBJ whole genome shotgun (WGS) entry which is preliminary data.</text>
</comment>
<keyword evidence="2" id="KW-0521">NADP</keyword>
<protein>
    <submittedName>
        <fullName evidence="5">Succinate-semialdehyde dehydrogenase</fullName>
    </submittedName>
</protein>
<dbReference type="GO" id="GO:0004777">
    <property type="term" value="F:succinate-semialdehyde dehydrogenase (NAD+) activity"/>
    <property type="evidence" value="ECO:0007669"/>
    <property type="project" value="TreeGrafter"/>
</dbReference>
<dbReference type="SUPFAM" id="SSF53720">
    <property type="entry name" value="ALDH-like"/>
    <property type="match status" value="1"/>
</dbReference>
<evidence type="ECO:0000256" key="3">
    <source>
        <dbReference type="ARBA" id="ARBA00023002"/>
    </source>
</evidence>
<keyword evidence="6" id="KW-1185">Reference proteome</keyword>
<dbReference type="InterPro" id="IPR015590">
    <property type="entry name" value="Aldehyde_DH_dom"/>
</dbReference>
<evidence type="ECO:0000313" key="6">
    <source>
        <dbReference type="Proteomes" id="UP000031419"/>
    </source>
</evidence>
<gene>
    <name evidence="5" type="ORF">GU90_08025</name>
</gene>
<evidence type="ECO:0000256" key="1">
    <source>
        <dbReference type="ARBA" id="ARBA00009986"/>
    </source>
</evidence>
<dbReference type="InterPro" id="IPR016162">
    <property type="entry name" value="Ald_DH_N"/>
</dbReference>
<feature type="domain" description="Aldehyde dehydrogenase" evidence="4">
    <location>
        <begin position="4"/>
        <end position="453"/>
    </location>
</feature>
<dbReference type="FunFam" id="3.40.605.10:FF:000012">
    <property type="entry name" value="NAD-dependent succinate-semialdehyde dehydrogenase"/>
    <property type="match status" value="1"/>
</dbReference>
<evidence type="ECO:0000256" key="2">
    <source>
        <dbReference type="ARBA" id="ARBA00022857"/>
    </source>
</evidence>
<dbReference type="Pfam" id="PF00171">
    <property type="entry name" value="Aldedh"/>
    <property type="match status" value="1"/>
</dbReference>
<dbReference type="InterPro" id="IPR016161">
    <property type="entry name" value="Ald_DH/histidinol_DH"/>
</dbReference>
<dbReference type="InterPro" id="IPR016163">
    <property type="entry name" value="Ald_DH_C"/>
</dbReference>
<dbReference type="FunFam" id="3.40.309.10:FF:000009">
    <property type="entry name" value="Aldehyde dehydrogenase A"/>
    <property type="match status" value="1"/>
</dbReference>
<dbReference type="EMBL" id="JNVU01000020">
    <property type="protein sequence ID" value="KEI44723.1"/>
    <property type="molecule type" value="Genomic_DNA"/>
</dbReference>
<proteinExistence type="inferred from homology"/>
<dbReference type="Gene3D" id="3.40.309.10">
    <property type="entry name" value="Aldehyde Dehydrogenase, Chain A, domain 2"/>
    <property type="match status" value="1"/>
</dbReference>
<dbReference type="AlphaFoldDB" id="A0A073AY92"/>
<reference evidence="5 6" key="1">
    <citation type="submission" date="2014-06" db="EMBL/GenBank/DDBJ databases">
        <title>Saccharopolyspora rectivirgula DSM-43113 Genome sequencing.</title>
        <authorList>
            <person name="Barrera C."/>
            <person name="Millon L."/>
            <person name="Rognon B."/>
            <person name="Zaugg C."/>
            <person name="Monod M."/>
        </authorList>
    </citation>
    <scope>NUCLEOTIDE SEQUENCE [LARGE SCALE GENOMIC DNA]</scope>
    <source>
        <strain evidence="5 6">DSM 43113</strain>
    </source>
</reference>
<dbReference type="Gene3D" id="3.40.605.10">
    <property type="entry name" value="Aldehyde Dehydrogenase, Chain A, domain 1"/>
    <property type="match status" value="1"/>
</dbReference>
<dbReference type="GO" id="GO:0004030">
    <property type="term" value="F:aldehyde dehydrogenase [NAD(P)+] activity"/>
    <property type="evidence" value="ECO:0007669"/>
    <property type="project" value="InterPro"/>
</dbReference>
<dbReference type="eggNOG" id="COG1012">
    <property type="taxonomic scope" value="Bacteria"/>
</dbReference>
<organism evidence="5 6">
    <name type="scientific">Saccharopolyspora rectivirgula</name>
    <dbReference type="NCBI Taxonomy" id="28042"/>
    <lineage>
        <taxon>Bacteria</taxon>
        <taxon>Bacillati</taxon>
        <taxon>Actinomycetota</taxon>
        <taxon>Actinomycetes</taxon>
        <taxon>Pseudonocardiales</taxon>
        <taxon>Pseudonocardiaceae</taxon>
        <taxon>Saccharopolyspora</taxon>
    </lineage>
</organism>
<dbReference type="STRING" id="28042.GU90_08025"/>
<name>A0A073AY92_9PSEU</name>
<dbReference type="Proteomes" id="UP000031419">
    <property type="component" value="Unassembled WGS sequence"/>
</dbReference>
<evidence type="ECO:0000259" key="4">
    <source>
        <dbReference type="Pfam" id="PF00171"/>
    </source>
</evidence>
<keyword evidence="3" id="KW-0560">Oxidoreductase</keyword>
<dbReference type="PANTHER" id="PTHR43217:SF2">
    <property type="entry name" value="SUCCINATE-SEMIALDEHYDE DEHYDROGENASE [NADP(+)]"/>
    <property type="match status" value="1"/>
</dbReference>
<dbReference type="CDD" id="cd07100">
    <property type="entry name" value="ALDH_SSADH1_GabD1"/>
    <property type="match status" value="1"/>
</dbReference>
<sequence>MGSSYKTTNPVTGELVREYQVISDAEVEEAISAAFDAYGRWRATKLVKRIELLARIAELYRERQDELAATITLEMGKPITQARAEVQLVASIYDYYADNGERFLADERLEIAGAGEAFVSTEPIGPLLGIMPWNFPYYQVARFAAPNLLLGNTILLKHARNCPQAALAMEEIARQAGLPDGTYRNLFITSGQVANILADDRVRGVSLTGSERAGSAVAEVAGRHLKKYVLELGGSDPFVVLDGVDLDHTVRAAVNGRMYNGGQACTASKRIIVVGDTYEAFLEAFVPAMAAVRPGDPTDPETTFGPLCSQSAVDEIAELVDDAVRSGAVLRTGGKRLDGPGAFYEPTVLTGVTPSMRAYREELFGPVAVVHRVDSVEEAITLANDSPYGLGASVFGADIAQARAVAEQLETGMVWLNGISRSAPDLPFGGVKRSGVGRELARFGVEEFANKKLIRIP</sequence>
<accession>A0A073AY92</accession>
<dbReference type="InterPro" id="IPR047110">
    <property type="entry name" value="GABD/Sad-like"/>
</dbReference>
<dbReference type="RefSeq" id="WP_029722202.1">
    <property type="nucleotide sequence ID" value="NZ_JNVU01000020.1"/>
</dbReference>
<evidence type="ECO:0000313" key="5">
    <source>
        <dbReference type="EMBL" id="KEI44723.1"/>
    </source>
</evidence>